<keyword evidence="3" id="KW-1003">Cell membrane</keyword>
<dbReference type="AlphaFoldDB" id="A0A0W0SWJ9"/>
<keyword evidence="5" id="KW-0769">Symport</keyword>
<dbReference type="Pfam" id="PF07690">
    <property type="entry name" value="MFS_1"/>
    <property type="match status" value="1"/>
</dbReference>
<evidence type="ECO:0000256" key="1">
    <source>
        <dbReference type="ARBA" id="ARBA00004651"/>
    </source>
</evidence>
<feature type="transmembrane region" description="Helical" evidence="8">
    <location>
        <begin position="362"/>
        <end position="385"/>
    </location>
</feature>
<comment type="caution">
    <text evidence="10">The sequence shown here is derived from an EMBL/GenBank/DDBJ whole genome shotgun (WGS) entry which is preliminary data.</text>
</comment>
<dbReference type="PANTHER" id="PTHR43528">
    <property type="entry name" value="ALPHA-KETOGLUTARATE PERMEASE"/>
    <property type="match status" value="1"/>
</dbReference>
<dbReference type="SUPFAM" id="SSF103473">
    <property type="entry name" value="MFS general substrate transporter"/>
    <property type="match status" value="1"/>
</dbReference>
<protein>
    <submittedName>
        <fullName evidence="10">Major facilitator family transporter</fullName>
    </submittedName>
</protein>
<feature type="domain" description="Major facilitator superfamily (MFS) profile" evidence="9">
    <location>
        <begin position="8"/>
        <end position="413"/>
    </location>
</feature>
<dbReference type="PANTHER" id="PTHR43528:SF1">
    <property type="entry name" value="ALPHA-KETOGLUTARATE PERMEASE"/>
    <property type="match status" value="1"/>
</dbReference>
<comment type="subcellular location">
    <subcellularLocation>
        <location evidence="1">Cell membrane</location>
        <topology evidence="1">Multi-pass membrane protein</topology>
    </subcellularLocation>
</comment>
<evidence type="ECO:0000256" key="4">
    <source>
        <dbReference type="ARBA" id="ARBA00022692"/>
    </source>
</evidence>
<dbReference type="Proteomes" id="UP000054736">
    <property type="component" value="Unassembled WGS sequence"/>
</dbReference>
<feature type="transmembrane region" description="Helical" evidence="8">
    <location>
        <begin position="268"/>
        <end position="285"/>
    </location>
</feature>
<keyword evidence="11" id="KW-1185">Reference proteome</keyword>
<feature type="transmembrane region" description="Helical" evidence="8">
    <location>
        <begin position="322"/>
        <end position="341"/>
    </location>
</feature>
<feature type="transmembrane region" description="Helical" evidence="8">
    <location>
        <begin position="44"/>
        <end position="68"/>
    </location>
</feature>
<evidence type="ECO:0000256" key="3">
    <source>
        <dbReference type="ARBA" id="ARBA00022475"/>
    </source>
</evidence>
<dbReference type="GO" id="GO:0015293">
    <property type="term" value="F:symporter activity"/>
    <property type="evidence" value="ECO:0007669"/>
    <property type="project" value="UniProtKB-KW"/>
</dbReference>
<feature type="transmembrane region" description="Helical" evidence="8">
    <location>
        <begin position="391"/>
        <end position="409"/>
    </location>
</feature>
<dbReference type="GO" id="GO:0005886">
    <property type="term" value="C:plasma membrane"/>
    <property type="evidence" value="ECO:0007669"/>
    <property type="project" value="UniProtKB-SubCell"/>
</dbReference>
<dbReference type="InterPro" id="IPR020846">
    <property type="entry name" value="MFS_dom"/>
</dbReference>
<evidence type="ECO:0000313" key="11">
    <source>
        <dbReference type="Proteomes" id="UP000054736"/>
    </source>
</evidence>
<evidence type="ECO:0000256" key="2">
    <source>
        <dbReference type="ARBA" id="ARBA00022448"/>
    </source>
</evidence>
<keyword evidence="7 8" id="KW-0472">Membrane</keyword>
<feature type="transmembrane region" description="Helical" evidence="8">
    <location>
        <begin position="80"/>
        <end position="98"/>
    </location>
</feature>
<feature type="transmembrane region" description="Helical" evidence="8">
    <location>
        <begin position="297"/>
        <end position="316"/>
    </location>
</feature>
<dbReference type="Gene3D" id="1.20.1250.20">
    <property type="entry name" value="MFS general substrate transporter like domains"/>
    <property type="match status" value="2"/>
</dbReference>
<feature type="transmembrane region" description="Helical" evidence="8">
    <location>
        <begin position="144"/>
        <end position="167"/>
    </location>
</feature>
<gene>
    <name evidence="10" type="ORF">Ldro_1362</name>
</gene>
<evidence type="ECO:0000256" key="7">
    <source>
        <dbReference type="ARBA" id="ARBA00023136"/>
    </source>
</evidence>
<proteinExistence type="predicted"/>
<dbReference type="PROSITE" id="PS50850">
    <property type="entry name" value="MFS"/>
    <property type="match status" value="1"/>
</dbReference>
<evidence type="ECO:0000256" key="5">
    <source>
        <dbReference type="ARBA" id="ARBA00022847"/>
    </source>
</evidence>
<dbReference type="InterPro" id="IPR011701">
    <property type="entry name" value="MFS"/>
</dbReference>
<dbReference type="InterPro" id="IPR036259">
    <property type="entry name" value="MFS_trans_sf"/>
</dbReference>
<evidence type="ECO:0000256" key="6">
    <source>
        <dbReference type="ARBA" id="ARBA00022989"/>
    </source>
</evidence>
<dbReference type="STRING" id="1212489.Ldro_1362"/>
<keyword evidence="4 8" id="KW-0812">Transmembrane</keyword>
<keyword evidence="2" id="KW-0813">Transport</keyword>
<keyword evidence="6 8" id="KW-1133">Transmembrane helix</keyword>
<dbReference type="FunFam" id="1.20.1250.20:FF:000001">
    <property type="entry name" value="Dicarboxylate MFS transporter"/>
    <property type="match status" value="1"/>
</dbReference>
<dbReference type="RefSeq" id="WP_058495659.1">
    <property type="nucleotide sequence ID" value="NZ_CAAAIU010000002.1"/>
</dbReference>
<feature type="transmembrane region" description="Helical" evidence="8">
    <location>
        <begin position="231"/>
        <end position="256"/>
    </location>
</feature>
<dbReference type="InterPro" id="IPR051084">
    <property type="entry name" value="H+-coupled_symporters"/>
</dbReference>
<dbReference type="PATRIC" id="fig|1212489.4.peg.1439"/>
<dbReference type="EMBL" id="LNXY01000020">
    <property type="protein sequence ID" value="KTC87743.1"/>
    <property type="molecule type" value="Genomic_DNA"/>
</dbReference>
<name>A0A0W0SWJ9_9GAMM</name>
<feature type="transmembrane region" description="Helical" evidence="8">
    <location>
        <begin position="179"/>
        <end position="198"/>
    </location>
</feature>
<evidence type="ECO:0000256" key="8">
    <source>
        <dbReference type="SAM" id="Phobius"/>
    </source>
</evidence>
<organism evidence="10 11">
    <name type="scientific">Legionella drozanskii LLAP-1</name>
    <dbReference type="NCBI Taxonomy" id="1212489"/>
    <lineage>
        <taxon>Bacteria</taxon>
        <taxon>Pseudomonadati</taxon>
        <taxon>Pseudomonadota</taxon>
        <taxon>Gammaproteobacteria</taxon>
        <taxon>Legionellales</taxon>
        <taxon>Legionellaceae</taxon>
        <taxon>Legionella</taxon>
    </lineage>
</organism>
<evidence type="ECO:0000259" key="9">
    <source>
        <dbReference type="PROSITE" id="PS50850"/>
    </source>
</evidence>
<evidence type="ECO:0000313" key="10">
    <source>
        <dbReference type="EMBL" id="KTC87743.1"/>
    </source>
</evidence>
<reference evidence="10 11" key="1">
    <citation type="submission" date="2015-11" db="EMBL/GenBank/DDBJ databases">
        <title>Genomic analysis of 38 Legionella species identifies large and diverse effector repertoires.</title>
        <authorList>
            <person name="Burstein D."/>
            <person name="Amaro F."/>
            <person name="Zusman T."/>
            <person name="Lifshitz Z."/>
            <person name="Cohen O."/>
            <person name="Gilbert J.A."/>
            <person name="Pupko T."/>
            <person name="Shuman H.A."/>
            <person name="Segal G."/>
        </authorList>
    </citation>
    <scope>NUCLEOTIDE SEQUENCE [LARGE SCALE GENOMIC DNA]</scope>
    <source>
        <strain evidence="10 11">ATCC 700990</strain>
    </source>
</reference>
<sequence>MQKDQQRLLILSSLGGILEFYDFIIFALFASYISNAFFPATNEIVSLLITFATFAIGYLVRPLGGIIFGHFGDKIGRKTTFTISILLMALATLGIGLTPTYSTIGIMAPLIVISLRVLQGISIGGEIPGAITYVTESLTQHKGLACGIIFCALLFGIVLGSLVYAAMSTVLTEEQMQSYGWRIPFILGGIFGLLSYLVRKELHESAQFLAIENSIEKFPIIAVFKQQGSSVIAGGFIVALCAAIVTGLFLFTPAYFTKVLHLPSNAYIWQRTAAIAFGACLSIFFGYMSDQYNLKKLATLLTCLTAILAYPIFAIYVYFTDLYYLAFIASSILLGLSAGIIPRLLSELFPTKIRYSGIAISYNLGFAIFGGLTPFVSLSLIYYTGWITTPALYLVIVSLLAIFSLLFLARKHQMFNC</sequence>
<accession>A0A0W0SWJ9</accession>